<evidence type="ECO:0000256" key="1">
    <source>
        <dbReference type="SAM" id="Phobius"/>
    </source>
</evidence>
<feature type="transmembrane region" description="Helical" evidence="1">
    <location>
        <begin position="120"/>
        <end position="140"/>
    </location>
</feature>
<dbReference type="InParanoid" id="A0A068TYL4"/>
<evidence type="ECO:0000313" key="3">
    <source>
        <dbReference type="Proteomes" id="UP000295252"/>
    </source>
</evidence>
<keyword evidence="1" id="KW-1133">Transmembrane helix</keyword>
<dbReference type="Proteomes" id="UP000295252">
    <property type="component" value="Chromosome III"/>
</dbReference>
<feature type="transmembrane region" description="Helical" evidence="1">
    <location>
        <begin position="96"/>
        <end position="114"/>
    </location>
</feature>
<keyword evidence="1" id="KW-0812">Transmembrane</keyword>
<evidence type="ECO:0000313" key="2">
    <source>
        <dbReference type="EMBL" id="CDP00448.1"/>
    </source>
</evidence>
<feature type="transmembrane region" description="Helical" evidence="1">
    <location>
        <begin position="6"/>
        <end position="25"/>
    </location>
</feature>
<dbReference type="EMBL" id="HG739089">
    <property type="protein sequence ID" value="CDP00448.1"/>
    <property type="molecule type" value="Genomic_DNA"/>
</dbReference>
<reference evidence="3" key="1">
    <citation type="journal article" date="2014" name="Science">
        <title>The coffee genome provides insight into the convergent evolution of caffeine biosynthesis.</title>
        <authorList>
            <person name="Denoeud F."/>
            <person name="Carretero-Paulet L."/>
            <person name="Dereeper A."/>
            <person name="Droc G."/>
            <person name="Guyot R."/>
            <person name="Pietrella M."/>
            <person name="Zheng C."/>
            <person name="Alberti A."/>
            <person name="Anthony F."/>
            <person name="Aprea G."/>
            <person name="Aury J.M."/>
            <person name="Bento P."/>
            <person name="Bernard M."/>
            <person name="Bocs S."/>
            <person name="Campa C."/>
            <person name="Cenci A."/>
            <person name="Combes M.C."/>
            <person name="Crouzillat D."/>
            <person name="Da Silva C."/>
            <person name="Daddiego L."/>
            <person name="De Bellis F."/>
            <person name="Dussert S."/>
            <person name="Garsmeur O."/>
            <person name="Gayraud T."/>
            <person name="Guignon V."/>
            <person name="Jahn K."/>
            <person name="Jamilloux V."/>
            <person name="Joet T."/>
            <person name="Labadie K."/>
            <person name="Lan T."/>
            <person name="Leclercq J."/>
            <person name="Lepelley M."/>
            <person name="Leroy T."/>
            <person name="Li L.T."/>
            <person name="Librado P."/>
            <person name="Lopez L."/>
            <person name="Munoz A."/>
            <person name="Noel B."/>
            <person name="Pallavicini A."/>
            <person name="Perrotta G."/>
            <person name="Poncet V."/>
            <person name="Pot D."/>
            <person name="Priyono X."/>
            <person name="Rigoreau M."/>
            <person name="Rouard M."/>
            <person name="Rozas J."/>
            <person name="Tranchant-Dubreuil C."/>
            <person name="VanBuren R."/>
            <person name="Zhang Q."/>
            <person name="Andrade A.C."/>
            <person name="Argout X."/>
            <person name="Bertrand B."/>
            <person name="de Kochko A."/>
            <person name="Graziosi G."/>
            <person name="Henry R.J."/>
            <person name="Jayarama X."/>
            <person name="Ming R."/>
            <person name="Nagai C."/>
            <person name="Rounsley S."/>
            <person name="Sankoff D."/>
            <person name="Giuliano G."/>
            <person name="Albert V.A."/>
            <person name="Wincker P."/>
            <person name="Lashermes P."/>
        </authorList>
    </citation>
    <scope>NUCLEOTIDE SEQUENCE [LARGE SCALE GENOMIC DNA]</scope>
    <source>
        <strain evidence="3">cv. DH200-94</strain>
    </source>
</reference>
<organism evidence="2 3">
    <name type="scientific">Coffea canephora</name>
    <name type="common">Robusta coffee</name>
    <dbReference type="NCBI Taxonomy" id="49390"/>
    <lineage>
        <taxon>Eukaryota</taxon>
        <taxon>Viridiplantae</taxon>
        <taxon>Streptophyta</taxon>
        <taxon>Embryophyta</taxon>
        <taxon>Tracheophyta</taxon>
        <taxon>Spermatophyta</taxon>
        <taxon>Magnoliopsida</taxon>
        <taxon>eudicotyledons</taxon>
        <taxon>Gunneridae</taxon>
        <taxon>Pentapetalae</taxon>
        <taxon>asterids</taxon>
        <taxon>lamiids</taxon>
        <taxon>Gentianales</taxon>
        <taxon>Rubiaceae</taxon>
        <taxon>Ixoroideae</taxon>
        <taxon>Gardenieae complex</taxon>
        <taxon>Bertiereae - Coffeeae clade</taxon>
        <taxon>Coffeeae</taxon>
        <taxon>Coffea</taxon>
    </lineage>
</organism>
<keyword evidence="3" id="KW-1185">Reference proteome</keyword>
<accession>A0A068TYL4</accession>
<feature type="transmembrane region" description="Helical" evidence="1">
    <location>
        <begin position="46"/>
        <end position="65"/>
    </location>
</feature>
<protein>
    <submittedName>
        <fullName evidence="2">Uncharacterized protein</fullName>
    </submittedName>
</protein>
<keyword evidence="1" id="KW-0472">Membrane</keyword>
<name>A0A068TYL4_COFCA</name>
<dbReference type="OrthoDB" id="10398288at2759"/>
<proteinExistence type="predicted"/>
<dbReference type="Gramene" id="CDP00448">
    <property type="protein sequence ID" value="CDP00448"/>
    <property type="gene ID" value="GSCOC_T00032389001"/>
</dbReference>
<dbReference type="AlphaFoldDB" id="A0A068TYL4"/>
<feature type="transmembrane region" description="Helical" evidence="1">
    <location>
        <begin position="161"/>
        <end position="191"/>
    </location>
</feature>
<sequence length="248" mass="28491">MGLVGLVFDLLWICGVAIWLFHLFNEVNKSQKELGSCDCQYLSISTEIWLVLAVITNASGWIIFWSRFLDFPYSWFSALVTINLFRLFFRVKSTMPIILDLGVSLIVQWILSWGNFGWKWAFLLVFTLIAVVFSEGYFGSRVEEYMRLKQENPGARPVKELLYPLSPLLAGACVLDIYVVNGCLLLIAWFYPWNDRFYRFYQDAVGFVLVTESISFLSCYKDLCSRKGGFAVPKGESGKFSKSLFKKS</sequence>
<gene>
    <name evidence="2" type="ORF">GSCOC_T00032389001</name>
</gene>